<sequence length="497" mass="56076">MITKTEPKIIENYLQDASLLKGKASGLILPESTRDISGILEQASRKREPMTVSGNRTGLTGAAVPEGGQILATDQLNRIQTIEAGFAVIEPGVTLEELQRETAKRHLMYPPDPGERKAFLGGNAATNASGPRAFKYGATRQWIRRLEVVLPTGEAISVRRGQWKADRLGQIQFLTKSGKEKKISLPRKYTLNQKLTKNSAGYFIYPEMDLIDLFIGAEGTLGVVTEIEVGLIPAPPHVLALVIFFRDEKDAWMFVREIKTISLANRFAKQAGQLEARAIEYFDCRSLQLIRPDYPHIPKHAQAAILIEQEYMDESDERTLMNLWYEIGRRFNSLASETWVANSEELREEFREFRHALPAKVNAWLRTHNQIKISTDMAVPSHTLFTLLDFQQHALAKEGLSYVTFGHIGDSHLHLNIMPKNDEERKRAKALYWDLMRLVNRLGGTISAEHGIGKLKREYFAEMVGREALQEMAALKKALDPSCILNRGNIVAEDFLV</sequence>
<dbReference type="Gene3D" id="3.30.43.10">
    <property type="entry name" value="Uridine Diphospho-n-acetylenolpyruvylglucosamine Reductase, domain 2"/>
    <property type="match status" value="1"/>
</dbReference>
<feature type="domain" description="FAD-binding PCMH-type" evidence="5">
    <location>
        <begin position="20"/>
        <end position="234"/>
    </location>
</feature>
<dbReference type="Gene3D" id="3.30.465.10">
    <property type="match status" value="1"/>
</dbReference>
<dbReference type="SUPFAM" id="SSF56176">
    <property type="entry name" value="FAD-binding/transporter-associated domain-like"/>
    <property type="match status" value="1"/>
</dbReference>
<keyword evidence="2" id="KW-0285">Flavoprotein</keyword>
<dbReference type="SUPFAM" id="SSF55103">
    <property type="entry name" value="FAD-linked oxidases, C-terminal domain"/>
    <property type="match status" value="1"/>
</dbReference>
<dbReference type="InterPro" id="IPR016166">
    <property type="entry name" value="FAD-bd_PCMH"/>
</dbReference>
<accession>A0A2H0LN19</accession>
<comment type="caution">
    <text evidence="6">The sequence shown here is derived from an EMBL/GenBank/DDBJ whole genome shotgun (WGS) entry which is preliminary data.</text>
</comment>
<protein>
    <recommendedName>
        <fullName evidence="5">FAD-binding PCMH-type domain-containing protein</fullName>
    </recommendedName>
</protein>
<dbReference type="PANTHER" id="PTHR42934:SF2">
    <property type="entry name" value="GLYCOLATE OXIDASE SUBUNIT GLCD"/>
    <property type="match status" value="1"/>
</dbReference>
<evidence type="ECO:0000313" key="7">
    <source>
        <dbReference type="Proteomes" id="UP000230859"/>
    </source>
</evidence>
<dbReference type="Pfam" id="PF02913">
    <property type="entry name" value="FAD-oxidase_C"/>
    <property type="match status" value="1"/>
</dbReference>
<keyword evidence="4" id="KW-0560">Oxidoreductase</keyword>
<evidence type="ECO:0000256" key="3">
    <source>
        <dbReference type="ARBA" id="ARBA00022827"/>
    </source>
</evidence>
<dbReference type="InterPro" id="IPR006094">
    <property type="entry name" value="Oxid_FAD_bind_N"/>
</dbReference>
<organism evidence="6 7">
    <name type="scientific">Candidatus Abzuiibacterium crystallinum</name>
    <dbReference type="NCBI Taxonomy" id="1974748"/>
    <lineage>
        <taxon>Bacteria</taxon>
        <taxon>Pseudomonadati</taxon>
        <taxon>Candidatus Omnitrophota</taxon>
        <taxon>Candidatus Abzuiibacterium</taxon>
    </lineage>
</organism>
<dbReference type="InterPro" id="IPR036318">
    <property type="entry name" value="FAD-bd_PCMH-like_sf"/>
</dbReference>
<comment type="cofactor">
    <cofactor evidence="1">
        <name>FAD</name>
        <dbReference type="ChEBI" id="CHEBI:57692"/>
    </cofactor>
</comment>
<dbReference type="InterPro" id="IPR051914">
    <property type="entry name" value="FAD-linked_OxidoTrans_Type4"/>
</dbReference>
<dbReference type="AlphaFoldDB" id="A0A2H0LN19"/>
<evidence type="ECO:0000256" key="2">
    <source>
        <dbReference type="ARBA" id="ARBA00022630"/>
    </source>
</evidence>
<dbReference type="Pfam" id="PF01565">
    <property type="entry name" value="FAD_binding_4"/>
    <property type="match status" value="1"/>
</dbReference>
<evidence type="ECO:0000256" key="1">
    <source>
        <dbReference type="ARBA" id="ARBA00001974"/>
    </source>
</evidence>
<dbReference type="PROSITE" id="PS51387">
    <property type="entry name" value="FAD_PCMH"/>
    <property type="match status" value="1"/>
</dbReference>
<dbReference type="GO" id="GO:0071949">
    <property type="term" value="F:FAD binding"/>
    <property type="evidence" value="ECO:0007669"/>
    <property type="project" value="InterPro"/>
</dbReference>
<dbReference type="PANTHER" id="PTHR42934">
    <property type="entry name" value="GLYCOLATE OXIDASE SUBUNIT GLCD"/>
    <property type="match status" value="1"/>
</dbReference>
<proteinExistence type="predicted"/>
<evidence type="ECO:0000313" key="6">
    <source>
        <dbReference type="EMBL" id="PIQ85809.1"/>
    </source>
</evidence>
<dbReference type="InterPro" id="IPR016171">
    <property type="entry name" value="Vanillyl_alc_oxidase_C-sub2"/>
</dbReference>
<dbReference type="InterPro" id="IPR004113">
    <property type="entry name" value="FAD-bd_oxidored_4_C"/>
</dbReference>
<dbReference type="Gene3D" id="1.10.45.10">
    <property type="entry name" value="Vanillyl-alcohol Oxidase, Chain A, domain 4"/>
    <property type="match status" value="1"/>
</dbReference>
<dbReference type="GO" id="GO:0016491">
    <property type="term" value="F:oxidoreductase activity"/>
    <property type="evidence" value="ECO:0007669"/>
    <property type="project" value="UniProtKB-KW"/>
</dbReference>
<keyword evidence="3" id="KW-0274">FAD</keyword>
<dbReference type="Gene3D" id="3.30.70.2740">
    <property type="match status" value="1"/>
</dbReference>
<dbReference type="InterPro" id="IPR016167">
    <property type="entry name" value="FAD-bd_PCMH_sub1"/>
</dbReference>
<reference evidence="6 7" key="1">
    <citation type="submission" date="2017-09" db="EMBL/GenBank/DDBJ databases">
        <title>Depth-based differentiation of microbial function through sediment-hosted aquifers and enrichment of novel symbionts in the deep terrestrial subsurface.</title>
        <authorList>
            <person name="Probst A.J."/>
            <person name="Ladd B."/>
            <person name="Jarett J.K."/>
            <person name="Geller-Mcgrath D.E."/>
            <person name="Sieber C.M."/>
            <person name="Emerson J.B."/>
            <person name="Anantharaman K."/>
            <person name="Thomas B.C."/>
            <person name="Malmstrom R."/>
            <person name="Stieglmeier M."/>
            <person name="Klingl A."/>
            <person name="Woyke T."/>
            <person name="Ryan C.M."/>
            <person name="Banfield J.F."/>
        </authorList>
    </citation>
    <scope>NUCLEOTIDE SEQUENCE [LARGE SCALE GENOMIC DNA]</scope>
    <source>
        <strain evidence="6">CG11_big_fil_rev_8_21_14_0_20_45_26</strain>
    </source>
</reference>
<gene>
    <name evidence="6" type="ORF">COV74_07275</name>
</gene>
<dbReference type="Proteomes" id="UP000230859">
    <property type="component" value="Unassembled WGS sequence"/>
</dbReference>
<name>A0A2H0LN19_9BACT</name>
<dbReference type="EMBL" id="PCVY01000060">
    <property type="protein sequence ID" value="PIQ85809.1"/>
    <property type="molecule type" value="Genomic_DNA"/>
</dbReference>
<dbReference type="InterPro" id="IPR016164">
    <property type="entry name" value="FAD-linked_Oxase-like_C"/>
</dbReference>
<evidence type="ECO:0000259" key="5">
    <source>
        <dbReference type="PROSITE" id="PS51387"/>
    </source>
</evidence>
<evidence type="ECO:0000256" key="4">
    <source>
        <dbReference type="ARBA" id="ARBA00023002"/>
    </source>
</evidence>
<dbReference type="InterPro" id="IPR016169">
    <property type="entry name" value="FAD-bd_PCMH_sub2"/>
</dbReference>